<dbReference type="GO" id="GO:0016628">
    <property type="term" value="F:oxidoreductase activity, acting on the CH-CH group of donors, NAD or NADP as acceptor"/>
    <property type="evidence" value="ECO:0007669"/>
    <property type="project" value="InterPro"/>
</dbReference>
<proteinExistence type="predicted"/>
<accession>A0A8H3B3Z7</accession>
<dbReference type="PANTHER" id="PTHR43205:SF7">
    <property type="entry name" value="PROSTAGLANDIN REDUCTASE 1"/>
    <property type="match status" value="1"/>
</dbReference>
<dbReference type="InterPro" id="IPR036291">
    <property type="entry name" value="NAD(P)-bd_dom_sf"/>
</dbReference>
<dbReference type="Pfam" id="PF16884">
    <property type="entry name" value="ADH_N_2"/>
    <property type="match status" value="1"/>
</dbReference>
<gene>
    <name evidence="3" type="ORF">RDB_LOCUS49282</name>
</gene>
<dbReference type="SMART" id="SM00829">
    <property type="entry name" value="PKS_ER"/>
    <property type="match status" value="1"/>
</dbReference>
<dbReference type="InterPro" id="IPR013149">
    <property type="entry name" value="ADH-like_C"/>
</dbReference>
<feature type="domain" description="Enoyl reductase (ER)" evidence="2">
    <location>
        <begin position="28"/>
        <end position="346"/>
    </location>
</feature>
<protein>
    <recommendedName>
        <fullName evidence="2">Enoyl reductase (ER) domain-containing protein</fullName>
    </recommendedName>
</protein>
<dbReference type="PANTHER" id="PTHR43205">
    <property type="entry name" value="PROSTAGLANDIN REDUCTASE"/>
    <property type="match status" value="1"/>
</dbReference>
<evidence type="ECO:0000256" key="1">
    <source>
        <dbReference type="ARBA" id="ARBA00023002"/>
    </source>
</evidence>
<evidence type="ECO:0000313" key="3">
    <source>
        <dbReference type="EMBL" id="CAE6446937.1"/>
    </source>
</evidence>
<dbReference type="InterPro" id="IPR020843">
    <property type="entry name" value="ER"/>
</dbReference>
<dbReference type="Gene3D" id="3.40.50.720">
    <property type="entry name" value="NAD(P)-binding Rossmann-like Domain"/>
    <property type="match status" value="1"/>
</dbReference>
<dbReference type="CDD" id="cd05288">
    <property type="entry name" value="PGDH"/>
    <property type="match status" value="1"/>
</dbReference>
<dbReference type="InterPro" id="IPR011032">
    <property type="entry name" value="GroES-like_sf"/>
</dbReference>
<dbReference type="SUPFAM" id="SSF51735">
    <property type="entry name" value="NAD(P)-binding Rossmann-fold domains"/>
    <property type="match status" value="1"/>
</dbReference>
<keyword evidence="1" id="KW-0560">Oxidoreductase</keyword>
<evidence type="ECO:0000313" key="4">
    <source>
        <dbReference type="Proteomes" id="UP000663861"/>
    </source>
</evidence>
<evidence type="ECO:0000259" key="2">
    <source>
        <dbReference type="SMART" id="SM00829"/>
    </source>
</evidence>
<dbReference type="Pfam" id="PF00107">
    <property type="entry name" value="ADH_zinc_N"/>
    <property type="match status" value="1"/>
</dbReference>
<dbReference type="EMBL" id="CAJMWY010000782">
    <property type="protein sequence ID" value="CAE6446937.1"/>
    <property type="molecule type" value="Genomic_DNA"/>
</dbReference>
<reference evidence="3" key="1">
    <citation type="submission" date="2021-01" db="EMBL/GenBank/DDBJ databases">
        <authorList>
            <person name="Kaushik A."/>
        </authorList>
    </citation>
    <scope>NUCLEOTIDE SEQUENCE</scope>
    <source>
        <strain evidence="3">AG4-RS23</strain>
    </source>
</reference>
<dbReference type="Proteomes" id="UP000663861">
    <property type="component" value="Unassembled WGS sequence"/>
</dbReference>
<dbReference type="Gene3D" id="3.90.180.10">
    <property type="entry name" value="Medium-chain alcohol dehydrogenases, catalytic domain"/>
    <property type="match status" value="1"/>
</dbReference>
<dbReference type="AlphaFoldDB" id="A0A8H3B3Z7"/>
<dbReference type="InterPro" id="IPR041694">
    <property type="entry name" value="ADH_N_2"/>
</dbReference>
<name>A0A8H3B3Z7_9AGAM</name>
<sequence length="348" mass="37745">MSPTKNSAAIFNSIPEGYPVLNETIVTGSSTIDLAEIPLSGGTLVKTLYLSIDPYLRGRMREVSSQPYINEFTIGKPISNFGIGKVIRSEKDGVYPDDFVYVQELPFQEYNVLHPEHPLRVIKEEPGIPLSAYVGVLGMPGQTAFYGLELVGKPVAGETIFVSSGASAVGSLVIQLAKAKGLKVIASVGSDDKVNFLRGIGVDVAFNYKKQNVADVLAKEGPIDIYWDNVGVSRQIEQAALDACKVDARVVVCGAMSQYNASEPYAIKNAIHILFKRLKVEGFFVISGEQQYEGRLNDPTKFLNVLIPLVRSGQIKWSEQVYKGIESVGEGIIAVQTGSNTAKVVIEI</sequence>
<dbReference type="InterPro" id="IPR045010">
    <property type="entry name" value="MDR_fam"/>
</dbReference>
<organism evidence="3 4">
    <name type="scientific">Rhizoctonia solani</name>
    <dbReference type="NCBI Taxonomy" id="456999"/>
    <lineage>
        <taxon>Eukaryota</taxon>
        <taxon>Fungi</taxon>
        <taxon>Dikarya</taxon>
        <taxon>Basidiomycota</taxon>
        <taxon>Agaricomycotina</taxon>
        <taxon>Agaricomycetes</taxon>
        <taxon>Cantharellales</taxon>
        <taxon>Ceratobasidiaceae</taxon>
        <taxon>Rhizoctonia</taxon>
    </lineage>
</organism>
<dbReference type="SUPFAM" id="SSF50129">
    <property type="entry name" value="GroES-like"/>
    <property type="match status" value="1"/>
</dbReference>
<comment type="caution">
    <text evidence="3">The sequence shown here is derived from an EMBL/GenBank/DDBJ whole genome shotgun (WGS) entry which is preliminary data.</text>
</comment>